<dbReference type="SUPFAM" id="SSF51215">
    <property type="entry name" value="Regulatory protein AraC"/>
    <property type="match status" value="1"/>
</dbReference>
<dbReference type="OrthoDB" id="2585681at2"/>
<dbReference type="Gene3D" id="1.10.10.60">
    <property type="entry name" value="Homeodomain-like"/>
    <property type="match status" value="1"/>
</dbReference>
<dbReference type="PROSITE" id="PS01124">
    <property type="entry name" value="HTH_ARAC_FAMILY_2"/>
    <property type="match status" value="1"/>
</dbReference>
<dbReference type="InterPro" id="IPR020449">
    <property type="entry name" value="Tscrpt_reg_AraC-type_HTH"/>
</dbReference>
<dbReference type="SUPFAM" id="SSF46689">
    <property type="entry name" value="Homeodomain-like"/>
    <property type="match status" value="1"/>
</dbReference>
<dbReference type="Proteomes" id="UP000248198">
    <property type="component" value="Unassembled WGS sequence"/>
</dbReference>
<reference evidence="5 6" key="1">
    <citation type="submission" date="2018-06" db="EMBL/GenBank/DDBJ databases">
        <title>Genomic Encyclopedia of Archaeal and Bacterial Type Strains, Phase II (KMG-II): from individual species to whole genera.</title>
        <authorList>
            <person name="Goeker M."/>
        </authorList>
    </citation>
    <scope>NUCLEOTIDE SEQUENCE [LARGE SCALE GENOMIC DNA]</scope>
    <source>
        <strain evidence="5 6">DSM 27372</strain>
    </source>
</reference>
<evidence type="ECO:0000313" key="6">
    <source>
        <dbReference type="Proteomes" id="UP000248198"/>
    </source>
</evidence>
<keyword evidence="1" id="KW-0805">Transcription regulation</keyword>
<dbReference type="PANTHER" id="PTHR43280:SF2">
    <property type="entry name" value="HTH-TYPE TRANSCRIPTIONAL REGULATOR EXSA"/>
    <property type="match status" value="1"/>
</dbReference>
<proteinExistence type="predicted"/>
<comment type="caution">
    <text evidence="5">The sequence shown here is derived from an EMBL/GenBank/DDBJ whole genome shotgun (WGS) entry which is preliminary data.</text>
</comment>
<dbReference type="SMART" id="SM00342">
    <property type="entry name" value="HTH_ARAC"/>
    <property type="match status" value="1"/>
</dbReference>
<organism evidence="5 6">
    <name type="scientific">Pedobacter nutrimenti</name>
    <dbReference type="NCBI Taxonomy" id="1241337"/>
    <lineage>
        <taxon>Bacteria</taxon>
        <taxon>Pseudomonadati</taxon>
        <taxon>Bacteroidota</taxon>
        <taxon>Sphingobacteriia</taxon>
        <taxon>Sphingobacteriales</taxon>
        <taxon>Sphingobacteriaceae</taxon>
        <taxon>Pedobacter</taxon>
    </lineage>
</organism>
<evidence type="ECO:0000259" key="4">
    <source>
        <dbReference type="PROSITE" id="PS01124"/>
    </source>
</evidence>
<evidence type="ECO:0000256" key="1">
    <source>
        <dbReference type="ARBA" id="ARBA00023015"/>
    </source>
</evidence>
<evidence type="ECO:0000313" key="5">
    <source>
        <dbReference type="EMBL" id="PYF72379.1"/>
    </source>
</evidence>
<dbReference type="Pfam" id="PF12833">
    <property type="entry name" value="HTH_18"/>
    <property type="match status" value="1"/>
</dbReference>
<dbReference type="EMBL" id="QKLU01000006">
    <property type="protein sequence ID" value="PYF72379.1"/>
    <property type="molecule type" value="Genomic_DNA"/>
</dbReference>
<evidence type="ECO:0000256" key="3">
    <source>
        <dbReference type="ARBA" id="ARBA00023163"/>
    </source>
</evidence>
<dbReference type="InterPro" id="IPR009057">
    <property type="entry name" value="Homeodomain-like_sf"/>
</dbReference>
<keyword evidence="3" id="KW-0804">Transcription</keyword>
<evidence type="ECO:0000256" key="2">
    <source>
        <dbReference type="ARBA" id="ARBA00023125"/>
    </source>
</evidence>
<dbReference type="InterPro" id="IPR037923">
    <property type="entry name" value="HTH-like"/>
</dbReference>
<dbReference type="InterPro" id="IPR018060">
    <property type="entry name" value="HTH_AraC"/>
</dbReference>
<feature type="domain" description="HTH araC/xylS-type" evidence="4">
    <location>
        <begin position="208"/>
        <end position="286"/>
    </location>
</feature>
<keyword evidence="6" id="KW-1185">Reference proteome</keyword>
<dbReference type="PANTHER" id="PTHR43280">
    <property type="entry name" value="ARAC-FAMILY TRANSCRIPTIONAL REGULATOR"/>
    <property type="match status" value="1"/>
</dbReference>
<dbReference type="AlphaFoldDB" id="A0A318UCK3"/>
<name>A0A318UCK3_9SPHI</name>
<accession>A0A318UCK3</accession>
<protein>
    <submittedName>
        <fullName evidence="5">AraC-like DNA-binding protein</fullName>
    </submittedName>
</protein>
<sequence length="289" mass="33368">MEGNRKGKKNIRIHKLQERTGRGMVIKKISETQIQQAPLDVHRDDHYIFILQKSGSSKMSLEFREVELNGYGVFYMLPAQVHQIHRFQETDGWVLAIDTLIIEEKYRIIFEEVVLQQRPLLPDEGRWGRMLQCIEALYSLFEQPEQSYIGPTVIHNLASAYIGLIAEAYLCNEHGSGPVETRPKIITRQFKKCLRLRFKELKSPGAYASELCLSLSYLNEAVKSVTGFTVGYWIQQEVILEAKRLLLYTNLTVKQIAFSIGYEDHAYFSRLFSKATGSSPLKFRLSYHV</sequence>
<dbReference type="GO" id="GO:0043565">
    <property type="term" value="F:sequence-specific DNA binding"/>
    <property type="evidence" value="ECO:0007669"/>
    <property type="project" value="InterPro"/>
</dbReference>
<dbReference type="RefSeq" id="WP_110833121.1">
    <property type="nucleotide sequence ID" value="NZ_QKLU01000006.1"/>
</dbReference>
<keyword evidence="2 5" id="KW-0238">DNA-binding</keyword>
<gene>
    <name evidence="5" type="ORF">B0O44_10628</name>
</gene>
<dbReference type="GO" id="GO:0003700">
    <property type="term" value="F:DNA-binding transcription factor activity"/>
    <property type="evidence" value="ECO:0007669"/>
    <property type="project" value="InterPro"/>
</dbReference>
<dbReference type="PRINTS" id="PR00032">
    <property type="entry name" value="HTHARAC"/>
</dbReference>